<feature type="transmembrane region" description="Helical" evidence="2">
    <location>
        <begin position="275"/>
        <end position="295"/>
    </location>
</feature>
<dbReference type="SUPFAM" id="SSF81995">
    <property type="entry name" value="beta-sandwich domain of Sec23/24"/>
    <property type="match status" value="1"/>
</dbReference>
<proteinExistence type="predicted"/>
<feature type="region of interest" description="Disordered" evidence="1">
    <location>
        <begin position="1"/>
        <end position="151"/>
    </location>
</feature>
<comment type="caution">
    <text evidence="3">The sequence shown here is derived from an EMBL/GenBank/DDBJ whole genome shotgun (WGS) entry which is preliminary data.</text>
</comment>
<gene>
    <name evidence="3" type="ORF">C6P46_006987</name>
</gene>
<dbReference type="OrthoDB" id="5582002at2759"/>
<evidence type="ECO:0000256" key="2">
    <source>
        <dbReference type="SAM" id="Phobius"/>
    </source>
</evidence>
<keyword evidence="2" id="KW-1133">Transmembrane helix</keyword>
<dbReference type="Proteomes" id="UP000777482">
    <property type="component" value="Unassembled WGS sequence"/>
</dbReference>
<evidence type="ECO:0000256" key="1">
    <source>
        <dbReference type="SAM" id="MobiDB-lite"/>
    </source>
</evidence>
<organism evidence="3 4">
    <name type="scientific">Rhodotorula mucilaginosa</name>
    <name type="common">Yeast</name>
    <name type="synonym">Rhodotorula rubra</name>
    <dbReference type="NCBI Taxonomy" id="5537"/>
    <lineage>
        <taxon>Eukaryota</taxon>
        <taxon>Fungi</taxon>
        <taxon>Dikarya</taxon>
        <taxon>Basidiomycota</taxon>
        <taxon>Pucciniomycotina</taxon>
        <taxon>Microbotryomycetes</taxon>
        <taxon>Sporidiobolales</taxon>
        <taxon>Sporidiobolaceae</taxon>
        <taxon>Rhodotorula</taxon>
    </lineage>
</organism>
<feature type="region of interest" description="Disordered" evidence="1">
    <location>
        <begin position="231"/>
        <end position="253"/>
    </location>
</feature>
<reference evidence="3 4" key="1">
    <citation type="submission" date="2020-11" db="EMBL/GenBank/DDBJ databases">
        <title>Kefir isolates.</title>
        <authorList>
            <person name="Marcisauskas S."/>
            <person name="Kim Y."/>
            <person name="Blasche S."/>
        </authorList>
    </citation>
    <scope>NUCLEOTIDE SEQUENCE [LARGE SCALE GENOMIC DNA]</scope>
    <source>
        <strain evidence="3 4">KR</strain>
    </source>
</reference>
<dbReference type="EMBL" id="PUHQ01000093">
    <property type="protein sequence ID" value="KAG0656685.1"/>
    <property type="molecule type" value="Genomic_DNA"/>
</dbReference>
<name>A0A9P6VXA6_RHOMI</name>
<feature type="compositionally biased region" description="Basic and acidic residues" evidence="1">
    <location>
        <begin position="231"/>
        <end position="246"/>
    </location>
</feature>
<feature type="compositionally biased region" description="Low complexity" evidence="1">
    <location>
        <begin position="121"/>
        <end position="151"/>
    </location>
</feature>
<feature type="compositionally biased region" description="Polar residues" evidence="1">
    <location>
        <begin position="65"/>
        <end position="74"/>
    </location>
</feature>
<keyword evidence="2" id="KW-0472">Membrane</keyword>
<keyword evidence="2" id="KW-0812">Transmembrane</keyword>
<evidence type="ECO:0000313" key="3">
    <source>
        <dbReference type="EMBL" id="KAG0656685.1"/>
    </source>
</evidence>
<accession>A0A9P6VXA6</accession>
<evidence type="ECO:0000313" key="4">
    <source>
        <dbReference type="Proteomes" id="UP000777482"/>
    </source>
</evidence>
<keyword evidence="4" id="KW-1185">Reference proteome</keyword>
<sequence>MAYRQSRSSWMQQQAAPSQQQQQQQQQHASTYAQSGSRSPPPAPPLATQQSHARYSSADLYALQHSPTSYSQRPSVDAGQRLTSDVDSRHDSDDDDDEDDGPGFASHGDLAHRQQKRTSSMQQQPFQQMRAQQPQSHQQYHQYQPPTMQQQYQQPYFQPHQLPQQRMSMPPLPPPFVSHPSRMTTKSAFDFTLTDPTAAGAGAAGGSASTSKLAVGEDFIDAPILSKTDWKRGEPIKDKHNHDAEKQRRKRDRVKGEVMDVGFGIGEFVKRNWKWIVPLLVFLSVAAILLCYFLIPRAPTITFDSPKVPSPAIFANANANANDSAPFISSADPTAFSFQASIAFAIDASASYLAVNYHSFDLTVRLQETGGIVARQSYGSGEISVPARRVTSYEFPITFAGNYTNANNPTYAAIRSACAHKYATIYRPPLNLTVSVSSSIVGVVNSPTRIARLDAVDCPVEWLKTAS</sequence>
<protein>
    <submittedName>
        <fullName evidence="3">Uncharacterized protein</fullName>
    </submittedName>
</protein>
<dbReference type="AlphaFoldDB" id="A0A9P6VXA6"/>
<feature type="compositionally biased region" description="Low complexity" evidence="1">
    <location>
        <begin position="8"/>
        <end position="35"/>
    </location>
</feature>